<dbReference type="InterPro" id="IPR058163">
    <property type="entry name" value="LysR-type_TF_proteobact-type"/>
</dbReference>
<evidence type="ECO:0000256" key="2">
    <source>
        <dbReference type="ARBA" id="ARBA00023015"/>
    </source>
</evidence>
<evidence type="ECO:0000259" key="5">
    <source>
        <dbReference type="PROSITE" id="PS50931"/>
    </source>
</evidence>
<dbReference type="Gene3D" id="1.10.10.10">
    <property type="entry name" value="Winged helix-like DNA-binding domain superfamily/Winged helix DNA-binding domain"/>
    <property type="match status" value="1"/>
</dbReference>
<keyword evidence="2" id="KW-0805">Transcription regulation</keyword>
<dbReference type="FunFam" id="1.10.10.10:FF:000001">
    <property type="entry name" value="LysR family transcriptional regulator"/>
    <property type="match status" value="1"/>
</dbReference>
<protein>
    <submittedName>
        <fullName evidence="6">LysR family transcriptional regulator</fullName>
    </submittedName>
</protein>
<comment type="caution">
    <text evidence="6">The sequence shown here is derived from an EMBL/GenBank/DDBJ whole genome shotgun (WGS) entry which is preliminary data.</text>
</comment>
<proteinExistence type="inferred from homology"/>
<dbReference type="RefSeq" id="WP_135277818.1">
    <property type="nucleotide sequence ID" value="NZ_PQVH01000009.1"/>
</dbReference>
<dbReference type="GO" id="GO:0006351">
    <property type="term" value="P:DNA-templated transcription"/>
    <property type="evidence" value="ECO:0007669"/>
    <property type="project" value="TreeGrafter"/>
</dbReference>
<comment type="similarity">
    <text evidence="1">Belongs to the LysR transcriptional regulatory family.</text>
</comment>
<dbReference type="Gene3D" id="3.40.190.290">
    <property type="match status" value="1"/>
</dbReference>
<dbReference type="InterPro" id="IPR005119">
    <property type="entry name" value="LysR_subst-bd"/>
</dbReference>
<dbReference type="EMBL" id="PQVH01000009">
    <property type="protein sequence ID" value="TFW71118.1"/>
    <property type="molecule type" value="Genomic_DNA"/>
</dbReference>
<dbReference type="OrthoDB" id="8705920at2"/>
<evidence type="ECO:0000313" key="6">
    <source>
        <dbReference type="EMBL" id="TFW71118.1"/>
    </source>
</evidence>
<dbReference type="GO" id="GO:0043565">
    <property type="term" value="F:sequence-specific DNA binding"/>
    <property type="evidence" value="ECO:0007669"/>
    <property type="project" value="TreeGrafter"/>
</dbReference>
<feature type="domain" description="HTH lysR-type" evidence="5">
    <location>
        <begin position="1"/>
        <end position="58"/>
    </location>
</feature>
<sequence>MDFNESAVFVKVVQAGSFSAAARQVGLPTSTVSTRISRLEKRLGITLLQRTTRRLSLTEAGTVYYHHASQGLSYLLEAEAAVDEARKQPQGKLKVTAPADLGDSLLANLIQRTQREFPELEVELLLTDRYIDLVAEGVDVAIRTGDLRDSSLIAKSLGTIHWELFASHEYLKKAAPLEEPQDIHAHHCLQFTPMGRDAWTLRSEYSSMTIPLQARTMANSIGVVKSMTENGQGIALLPAFICKQGVNRGDLLRVLPDWQGKADPVHLVYPKQRFMPPKLRAFLDLAQAELRPQFLSELA</sequence>
<dbReference type="SUPFAM" id="SSF53850">
    <property type="entry name" value="Periplasmic binding protein-like II"/>
    <property type="match status" value="1"/>
</dbReference>
<evidence type="ECO:0000256" key="4">
    <source>
        <dbReference type="ARBA" id="ARBA00023163"/>
    </source>
</evidence>
<dbReference type="CDD" id="cd08422">
    <property type="entry name" value="PBP2_CrgA_like"/>
    <property type="match status" value="1"/>
</dbReference>
<reference evidence="6 7" key="1">
    <citation type="submission" date="2018-02" db="EMBL/GenBank/DDBJ databases">
        <title>A novel lanthanide dependent methylotroph, Methylotenera sp. La3113.</title>
        <authorList>
            <person name="Lv H."/>
            <person name="Tani A."/>
        </authorList>
    </citation>
    <scope>NUCLEOTIDE SEQUENCE [LARGE SCALE GENOMIC DNA]</scope>
    <source>
        <strain evidence="6 7">La3113</strain>
    </source>
</reference>
<accession>A0A4Y9VQQ3</accession>
<dbReference type="Pfam" id="PF03466">
    <property type="entry name" value="LysR_substrate"/>
    <property type="match status" value="1"/>
</dbReference>
<evidence type="ECO:0000313" key="7">
    <source>
        <dbReference type="Proteomes" id="UP000297706"/>
    </source>
</evidence>
<dbReference type="GO" id="GO:0003700">
    <property type="term" value="F:DNA-binding transcription factor activity"/>
    <property type="evidence" value="ECO:0007669"/>
    <property type="project" value="InterPro"/>
</dbReference>
<gene>
    <name evidence="6" type="ORF">C3Y98_07540</name>
</gene>
<dbReference type="InterPro" id="IPR000847">
    <property type="entry name" value="LysR_HTH_N"/>
</dbReference>
<keyword evidence="4" id="KW-0804">Transcription</keyword>
<dbReference type="PROSITE" id="PS50931">
    <property type="entry name" value="HTH_LYSR"/>
    <property type="match status" value="1"/>
</dbReference>
<dbReference type="PANTHER" id="PTHR30537:SF5">
    <property type="entry name" value="HTH-TYPE TRANSCRIPTIONAL ACTIVATOR TTDR-RELATED"/>
    <property type="match status" value="1"/>
</dbReference>
<name>A0A4Y9VQQ3_9PROT</name>
<dbReference type="SUPFAM" id="SSF46785">
    <property type="entry name" value="Winged helix' DNA-binding domain"/>
    <property type="match status" value="1"/>
</dbReference>
<keyword evidence="7" id="KW-1185">Reference proteome</keyword>
<dbReference type="InterPro" id="IPR036390">
    <property type="entry name" value="WH_DNA-bd_sf"/>
</dbReference>
<evidence type="ECO:0000256" key="1">
    <source>
        <dbReference type="ARBA" id="ARBA00009437"/>
    </source>
</evidence>
<organism evidence="6 7">
    <name type="scientific">Methylotenera oryzisoli</name>
    <dbReference type="NCBI Taxonomy" id="2080758"/>
    <lineage>
        <taxon>Bacteria</taxon>
        <taxon>Pseudomonadati</taxon>
        <taxon>Pseudomonadota</taxon>
        <taxon>Betaproteobacteria</taxon>
        <taxon>Nitrosomonadales</taxon>
        <taxon>Methylophilaceae</taxon>
        <taxon>Methylotenera</taxon>
    </lineage>
</organism>
<dbReference type="AlphaFoldDB" id="A0A4Y9VQQ3"/>
<dbReference type="InterPro" id="IPR036388">
    <property type="entry name" value="WH-like_DNA-bd_sf"/>
</dbReference>
<dbReference type="PANTHER" id="PTHR30537">
    <property type="entry name" value="HTH-TYPE TRANSCRIPTIONAL REGULATOR"/>
    <property type="match status" value="1"/>
</dbReference>
<dbReference type="Proteomes" id="UP000297706">
    <property type="component" value="Unassembled WGS sequence"/>
</dbReference>
<keyword evidence="3" id="KW-0238">DNA-binding</keyword>
<evidence type="ECO:0000256" key="3">
    <source>
        <dbReference type="ARBA" id="ARBA00023125"/>
    </source>
</evidence>
<dbReference type="Pfam" id="PF00126">
    <property type="entry name" value="HTH_1"/>
    <property type="match status" value="1"/>
</dbReference>